<dbReference type="PRINTS" id="PR00032">
    <property type="entry name" value="HTHARAC"/>
</dbReference>
<dbReference type="InterPro" id="IPR053142">
    <property type="entry name" value="PchR_regulatory_protein"/>
</dbReference>
<dbReference type="InterPro" id="IPR018062">
    <property type="entry name" value="HTH_AraC-typ_CS"/>
</dbReference>
<dbReference type="GO" id="GO:0043565">
    <property type="term" value="F:sequence-specific DNA binding"/>
    <property type="evidence" value="ECO:0007669"/>
    <property type="project" value="InterPro"/>
</dbReference>
<gene>
    <name evidence="5" type="ORF">NIES2119_11945</name>
</gene>
<evidence type="ECO:0000313" key="6">
    <source>
        <dbReference type="Proteomes" id="UP000185860"/>
    </source>
</evidence>
<evidence type="ECO:0000256" key="3">
    <source>
        <dbReference type="ARBA" id="ARBA00023163"/>
    </source>
</evidence>
<dbReference type="InterPro" id="IPR018060">
    <property type="entry name" value="HTH_AraC"/>
</dbReference>
<keyword evidence="3" id="KW-0804">Transcription</keyword>
<protein>
    <submittedName>
        <fullName evidence="5">AraC family transcriptional regulator</fullName>
    </submittedName>
</protein>
<dbReference type="SUPFAM" id="SSF46689">
    <property type="entry name" value="Homeodomain-like"/>
    <property type="match status" value="2"/>
</dbReference>
<evidence type="ECO:0000259" key="4">
    <source>
        <dbReference type="PROSITE" id="PS01124"/>
    </source>
</evidence>
<proteinExistence type="predicted"/>
<dbReference type="AlphaFoldDB" id="A0A1U7IKT4"/>
<dbReference type="InterPro" id="IPR009057">
    <property type="entry name" value="Homeodomain-like_sf"/>
</dbReference>
<dbReference type="SMART" id="SM00342">
    <property type="entry name" value="HTH_ARAC"/>
    <property type="match status" value="1"/>
</dbReference>
<dbReference type="PANTHER" id="PTHR47893">
    <property type="entry name" value="REGULATORY PROTEIN PCHR"/>
    <property type="match status" value="1"/>
</dbReference>
<name>A0A1U7IKT4_9CYAN</name>
<dbReference type="Gene3D" id="1.10.10.60">
    <property type="entry name" value="Homeodomain-like"/>
    <property type="match status" value="2"/>
</dbReference>
<dbReference type="Pfam" id="PF12833">
    <property type="entry name" value="HTH_18"/>
    <property type="match status" value="1"/>
</dbReference>
<accession>A0A1U7IKT4</accession>
<dbReference type="OrthoDB" id="516574at2"/>
<sequence>MAIALSSTTWLDLWQESRQQAKPGDPEDRDDRIAICPPLFGQGYKRDITLRNGIDLTFHRYQFRENLTFSGINTDETGCLEWVFNLSSTFRYSDGTYITNGQHYVAGLYAPCIVSEELAQDARVEVDIHLEPEQFRGLVSNNLDILPSELKRMLEGDTTIPLSTVRRITPPMQLVLKQMLDCPYRGVMKQMYLESKSIEVLVLWLDQARSSDRSPKPANRLRSRDLDLIHQAKEILLEHIDNPPSLMTLARQVGLNDCTLKRGFRQVFGTTVFGYLHHHRMEQARSLLLENQHSIMAIAQTVGYTNLSAFSTAFRKKYGVSPRVMQRQ</sequence>
<comment type="caution">
    <text evidence="5">The sequence shown here is derived from an EMBL/GenBank/DDBJ whole genome shotgun (WGS) entry which is preliminary data.</text>
</comment>
<dbReference type="PROSITE" id="PS01124">
    <property type="entry name" value="HTH_ARAC_FAMILY_2"/>
    <property type="match status" value="1"/>
</dbReference>
<evidence type="ECO:0000256" key="1">
    <source>
        <dbReference type="ARBA" id="ARBA00023015"/>
    </source>
</evidence>
<feature type="domain" description="HTH araC/xylS-type" evidence="4">
    <location>
        <begin position="230"/>
        <end position="328"/>
    </location>
</feature>
<evidence type="ECO:0000313" key="5">
    <source>
        <dbReference type="EMBL" id="OKH37858.1"/>
    </source>
</evidence>
<dbReference type="RefSeq" id="WP_073593698.1">
    <property type="nucleotide sequence ID" value="NZ_MRCE01000010.1"/>
</dbReference>
<dbReference type="PANTHER" id="PTHR47893:SF1">
    <property type="entry name" value="REGULATORY PROTEIN PCHR"/>
    <property type="match status" value="1"/>
</dbReference>
<keyword evidence="2" id="KW-0238">DNA-binding</keyword>
<dbReference type="GO" id="GO:0003700">
    <property type="term" value="F:DNA-binding transcription factor activity"/>
    <property type="evidence" value="ECO:0007669"/>
    <property type="project" value="InterPro"/>
</dbReference>
<dbReference type="Proteomes" id="UP000185860">
    <property type="component" value="Unassembled WGS sequence"/>
</dbReference>
<dbReference type="STRING" id="454136.NIES2119_11945"/>
<organism evidence="5 6">
    <name type="scientific">[Phormidium ambiguum] IAM M-71</name>
    <dbReference type="NCBI Taxonomy" id="454136"/>
    <lineage>
        <taxon>Bacteria</taxon>
        <taxon>Bacillati</taxon>
        <taxon>Cyanobacteriota</taxon>
        <taxon>Cyanophyceae</taxon>
        <taxon>Oscillatoriophycideae</taxon>
        <taxon>Aerosakkonematales</taxon>
        <taxon>Aerosakkonemataceae</taxon>
        <taxon>Floridanema</taxon>
    </lineage>
</organism>
<evidence type="ECO:0000256" key="2">
    <source>
        <dbReference type="ARBA" id="ARBA00023125"/>
    </source>
</evidence>
<dbReference type="InterPro" id="IPR020449">
    <property type="entry name" value="Tscrpt_reg_AraC-type_HTH"/>
</dbReference>
<dbReference type="PROSITE" id="PS00041">
    <property type="entry name" value="HTH_ARAC_FAMILY_1"/>
    <property type="match status" value="1"/>
</dbReference>
<keyword evidence="1" id="KW-0805">Transcription regulation</keyword>
<reference evidence="5 6" key="1">
    <citation type="submission" date="2016-11" db="EMBL/GenBank/DDBJ databases">
        <title>Draft Genome Sequences of Nine Cyanobacterial Strains from Diverse Habitats.</title>
        <authorList>
            <person name="Zhu T."/>
            <person name="Hou S."/>
            <person name="Lu X."/>
            <person name="Hess W.R."/>
        </authorList>
    </citation>
    <scope>NUCLEOTIDE SEQUENCE [LARGE SCALE GENOMIC DNA]</scope>
    <source>
        <strain evidence="5 6">IAM M-71</strain>
    </source>
</reference>
<dbReference type="EMBL" id="MRCE01000010">
    <property type="protein sequence ID" value="OKH37858.1"/>
    <property type="molecule type" value="Genomic_DNA"/>
</dbReference>